<comment type="caution">
    <text evidence="9">Lacks conserved residue(s) required for the propagation of feature annotation.</text>
</comment>
<dbReference type="FunFam" id="3.40.50.620:FF:000077">
    <property type="entry name" value="Leucine--tRNA ligase"/>
    <property type="match status" value="1"/>
</dbReference>
<keyword evidence="6 9" id="KW-0648">Protein biosynthesis</keyword>
<dbReference type="PRINTS" id="PR00985">
    <property type="entry name" value="TRNASYNTHLEU"/>
</dbReference>
<dbReference type="Pfam" id="PF09334">
    <property type="entry name" value="tRNA-synt_1g"/>
    <property type="match status" value="1"/>
</dbReference>
<dbReference type="Gene3D" id="1.10.730.10">
    <property type="entry name" value="Isoleucyl-tRNA Synthetase, Domain 1"/>
    <property type="match status" value="1"/>
</dbReference>
<dbReference type="CDD" id="cd07958">
    <property type="entry name" value="Anticodon_Ia_Leu_BEm"/>
    <property type="match status" value="1"/>
</dbReference>
<keyword evidence="4 9" id="KW-0547">Nucleotide-binding</keyword>
<comment type="catalytic activity">
    <reaction evidence="8 9">
        <text>tRNA(Leu) + L-leucine + ATP = L-leucyl-tRNA(Leu) + AMP + diphosphate</text>
        <dbReference type="Rhea" id="RHEA:11688"/>
        <dbReference type="Rhea" id="RHEA-COMP:9613"/>
        <dbReference type="Rhea" id="RHEA-COMP:9622"/>
        <dbReference type="ChEBI" id="CHEBI:30616"/>
        <dbReference type="ChEBI" id="CHEBI:33019"/>
        <dbReference type="ChEBI" id="CHEBI:57427"/>
        <dbReference type="ChEBI" id="CHEBI:78442"/>
        <dbReference type="ChEBI" id="CHEBI:78494"/>
        <dbReference type="ChEBI" id="CHEBI:456215"/>
        <dbReference type="EC" id="6.1.1.4"/>
    </reaction>
</comment>
<dbReference type="SUPFAM" id="SSF52374">
    <property type="entry name" value="Nucleotidylyl transferase"/>
    <property type="match status" value="1"/>
</dbReference>
<evidence type="ECO:0000313" key="15">
    <source>
        <dbReference type="Proteomes" id="UP000231019"/>
    </source>
</evidence>
<dbReference type="CDD" id="cd00812">
    <property type="entry name" value="LeuRS_core"/>
    <property type="match status" value="1"/>
</dbReference>
<keyword evidence="2 9" id="KW-0963">Cytoplasm</keyword>
<evidence type="ECO:0000256" key="10">
    <source>
        <dbReference type="RuleBase" id="RU363039"/>
    </source>
</evidence>
<feature type="domain" description="Methionyl/Leucyl tRNA synthetase" evidence="12">
    <location>
        <begin position="38"/>
        <end position="171"/>
    </location>
</feature>
<dbReference type="InterPro" id="IPR009008">
    <property type="entry name" value="Val/Leu/Ile-tRNA-synth_edit"/>
</dbReference>
<dbReference type="InterPro" id="IPR015413">
    <property type="entry name" value="Methionyl/Leucyl_tRNA_Synth"/>
</dbReference>
<comment type="caution">
    <text evidence="14">The sequence shown here is derived from an EMBL/GenBank/DDBJ whole genome shotgun (WGS) entry which is preliminary data.</text>
</comment>
<dbReference type="AlphaFoldDB" id="A0A2M7G658"/>
<dbReference type="FunFam" id="3.40.50.620:FF:000056">
    <property type="entry name" value="Leucine--tRNA ligase"/>
    <property type="match status" value="1"/>
</dbReference>
<dbReference type="PANTHER" id="PTHR43740">
    <property type="entry name" value="LEUCYL-TRNA SYNTHETASE"/>
    <property type="match status" value="1"/>
</dbReference>
<evidence type="ECO:0000256" key="7">
    <source>
        <dbReference type="ARBA" id="ARBA00023146"/>
    </source>
</evidence>
<dbReference type="Gene3D" id="3.40.50.620">
    <property type="entry name" value="HUPs"/>
    <property type="match status" value="2"/>
</dbReference>
<evidence type="ECO:0000259" key="13">
    <source>
        <dbReference type="Pfam" id="PF13603"/>
    </source>
</evidence>
<dbReference type="HAMAP" id="MF_00049_B">
    <property type="entry name" value="Leu_tRNA_synth_B"/>
    <property type="match status" value="1"/>
</dbReference>
<accession>A0A2M7G658</accession>
<dbReference type="Pfam" id="PF08264">
    <property type="entry name" value="Anticodon_1"/>
    <property type="match status" value="1"/>
</dbReference>
<evidence type="ECO:0000256" key="8">
    <source>
        <dbReference type="ARBA" id="ARBA00047469"/>
    </source>
</evidence>
<feature type="binding site" evidence="9">
    <location>
        <position position="620"/>
    </location>
    <ligand>
        <name>ATP</name>
        <dbReference type="ChEBI" id="CHEBI:30616"/>
    </ligand>
</feature>
<evidence type="ECO:0000256" key="1">
    <source>
        <dbReference type="ARBA" id="ARBA00005594"/>
    </source>
</evidence>
<dbReference type="InterPro" id="IPR014729">
    <property type="entry name" value="Rossmann-like_a/b/a_fold"/>
</dbReference>
<gene>
    <name evidence="9" type="primary">leuS</name>
    <name evidence="14" type="ORF">COW36_08400</name>
</gene>
<dbReference type="InterPro" id="IPR013155">
    <property type="entry name" value="M/V/L/I-tRNA-synth_anticd-bd"/>
</dbReference>
<dbReference type="SUPFAM" id="SSF47323">
    <property type="entry name" value="Anticodon-binding domain of a subclass of class I aminoacyl-tRNA synthetases"/>
    <property type="match status" value="1"/>
</dbReference>
<dbReference type="GO" id="GO:0005829">
    <property type="term" value="C:cytosol"/>
    <property type="evidence" value="ECO:0007669"/>
    <property type="project" value="TreeGrafter"/>
</dbReference>
<comment type="similarity">
    <text evidence="1 9 10">Belongs to the class-I aminoacyl-tRNA synthetase family.</text>
</comment>
<dbReference type="NCBIfam" id="TIGR00396">
    <property type="entry name" value="leuS_bact"/>
    <property type="match status" value="1"/>
</dbReference>
<dbReference type="PROSITE" id="PS00178">
    <property type="entry name" value="AA_TRNA_LIGASE_I"/>
    <property type="match status" value="1"/>
</dbReference>
<feature type="domain" description="Leucyl-tRNA synthetase editing" evidence="13">
    <location>
        <begin position="219"/>
        <end position="398"/>
    </location>
</feature>
<dbReference type="Proteomes" id="UP000231019">
    <property type="component" value="Unassembled WGS sequence"/>
</dbReference>
<dbReference type="InterPro" id="IPR025709">
    <property type="entry name" value="Leu_tRNA-synth_edit"/>
</dbReference>
<proteinExistence type="inferred from homology"/>
<dbReference type="GO" id="GO:0006429">
    <property type="term" value="P:leucyl-tRNA aminoacylation"/>
    <property type="evidence" value="ECO:0007669"/>
    <property type="project" value="UniProtKB-UniRule"/>
</dbReference>
<evidence type="ECO:0000256" key="9">
    <source>
        <dbReference type="HAMAP-Rule" id="MF_00049"/>
    </source>
</evidence>
<dbReference type="SUPFAM" id="SSF50677">
    <property type="entry name" value="ValRS/IleRS/LeuRS editing domain"/>
    <property type="match status" value="1"/>
</dbReference>
<dbReference type="GO" id="GO:0004823">
    <property type="term" value="F:leucine-tRNA ligase activity"/>
    <property type="evidence" value="ECO:0007669"/>
    <property type="project" value="UniProtKB-UniRule"/>
</dbReference>
<name>A0A2M7G658_9BACT</name>
<evidence type="ECO:0000313" key="14">
    <source>
        <dbReference type="EMBL" id="PIW17510.1"/>
    </source>
</evidence>
<comment type="subcellular location">
    <subcellularLocation>
        <location evidence="9">Cytoplasm</location>
    </subcellularLocation>
</comment>
<evidence type="ECO:0000256" key="5">
    <source>
        <dbReference type="ARBA" id="ARBA00022840"/>
    </source>
</evidence>
<reference evidence="14 15" key="1">
    <citation type="submission" date="2017-09" db="EMBL/GenBank/DDBJ databases">
        <title>Depth-based differentiation of microbial function through sediment-hosted aquifers and enrichment of novel symbionts in the deep terrestrial subsurface.</title>
        <authorList>
            <person name="Probst A.J."/>
            <person name="Ladd B."/>
            <person name="Jarett J.K."/>
            <person name="Geller-Mcgrath D.E."/>
            <person name="Sieber C.M."/>
            <person name="Emerson J.B."/>
            <person name="Anantharaman K."/>
            <person name="Thomas B.C."/>
            <person name="Malmstrom R."/>
            <person name="Stieglmeier M."/>
            <person name="Klingl A."/>
            <person name="Woyke T."/>
            <person name="Ryan C.M."/>
            <person name="Banfield J.F."/>
        </authorList>
    </citation>
    <scope>NUCLEOTIDE SEQUENCE [LARGE SCALE GENOMIC DNA]</scope>
    <source>
        <strain evidence="14">CG17_big_fil_post_rev_8_21_14_2_50_48_46</strain>
    </source>
</reference>
<dbReference type="GO" id="GO:0005524">
    <property type="term" value="F:ATP binding"/>
    <property type="evidence" value="ECO:0007669"/>
    <property type="project" value="UniProtKB-UniRule"/>
</dbReference>
<keyword evidence="3 9" id="KW-0436">Ligase</keyword>
<evidence type="ECO:0000256" key="6">
    <source>
        <dbReference type="ARBA" id="ARBA00022917"/>
    </source>
</evidence>
<evidence type="ECO:0000256" key="4">
    <source>
        <dbReference type="ARBA" id="ARBA00022741"/>
    </source>
</evidence>
<keyword evidence="5 9" id="KW-0067">ATP-binding</keyword>
<dbReference type="GO" id="GO:0002161">
    <property type="term" value="F:aminoacyl-tRNA deacylase activity"/>
    <property type="evidence" value="ECO:0007669"/>
    <property type="project" value="InterPro"/>
</dbReference>
<organism evidence="14 15">
    <name type="scientific">bacterium (Candidatus Blackallbacteria) CG17_big_fil_post_rev_8_21_14_2_50_48_46</name>
    <dbReference type="NCBI Taxonomy" id="2014261"/>
    <lineage>
        <taxon>Bacteria</taxon>
        <taxon>Candidatus Blackallbacteria</taxon>
    </lineage>
</organism>
<dbReference type="InterPro" id="IPR002302">
    <property type="entry name" value="Leu-tRNA-ligase"/>
</dbReference>
<feature type="short sequence motif" description="'KMSKS' region" evidence="9">
    <location>
        <begin position="617"/>
        <end position="621"/>
    </location>
</feature>
<dbReference type="InterPro" id="IPR009080">
    <property type="entry name" value="tRNAsynth_Ia_anticodon-bd"/>
</dbReference>
<sequence length="842" mass="96618">MSYNHQEIDAKWQQYWAENKTFKTESLGDKPKYYVLDMFPYPSGQGLHVGHPKGYVGSDIIARYKRMRGFDVLHPMGWDAFGLPTERQANKESLHPAEVTRRNTDTFRKQLQKIGLGYDWDREINTSQVDYYRWTQWIFLKLYEKGLAYQAELPVNWCPALGTVLANEEVKDGVYVETGDPVEKRMMQQWMLKITAYADQLLDDLDTLDWPESLKEMQRHWIGKAEGARVRFQVADQDSAFDIFTTRPDTLFGCTYCVLAPEHPLVPQLTSPAQKAAVEAYIEETSKHTERERMTESKKTGVFTGAYAINPVNHQQVPIWIADYVLASYGTGAVFACPAHDERDWEFANTFDLPLIEVVQGGDVHETAYTGDGPHVDSEFLDGLNIADAKKAIIAWLEAHGHGEGQINYRLRDWLFSRQRYWGEPIPVVHLEDGTVMGLSSQDLPIELPHLDDINPTEDGQPPLARAGAQWREVTLPDGRKGLRETNTMPQWAGSCWYYLRFIDPQNNDAPWDPTLEKRWMPVDLYVGGTEHATLHLLYARFWHKVLYDLGLVSTKEPFQRLFNQGKIQARSYRDSRGKYYYPSEVECRSYTTAKGETQEQWFVKGSDTLLETRVEKMSKSKHNVVTPDETIEVYGADSLRLYEVFMGPLEDNAIWQTENMAGVRRFLERVWRLYFPEKEVPAESEFPEELERLLHKTIQKVGEDLDAIHPNTAVSTMMIFVNEATRIGYLPESMKPIFARILAPFAPHLAEEFWASLGHSESIAKAEWPVYDPEKLIERNIEIPVQLNGKLRGVINVPVGADEASVRAIAEADEAIQKHLEGVQVVKVIHRVDRMLNLVVK</sequence>
<dbReference type="EC" id="6.1.1.4" evidence="9"/>
<dbReference type="FunFam" id="1.10.730.10:FF:000012">
    <property type="entry name" value="Leucine--tRNA ligase"/>
    <property type="match status" value="1"/>
</dbReference>
<protein>
    <recommendedName>
        <fullName evidence="9">Leucine--tRNA ligase</fullName>
        <ecNumber evidence="9">6.1.1.4</ecNumber>
    </recommendedName>
    <alternativeName>
        <fullName evidence="9">Leucyl-tRNA synthetase</fullName>
        <shortName evidence="9">LeuRS</shortName>
    </alternativeName>
</protein>
<evidence type="ECO:0000259" key="11">
    <source>
        <dbReference type="Pfam" id="PF08264"/>
    </source>
</evidence>
<evidence type="ECO:0000256" key="3">
    <source>
        <dbReference type="ARBA" id="ARBA00022598"/>
    </source>
</evidence>
<dbReference type="InterPro" id="IPR001412">
    <property type="entry name" value="aa-tRNA-synth_I_CS"/>
</dbReference>
<dbReference type="FunFam" id="1.10.730.10:FF:000002">
    <property type="entry name" value="Leucine--tRNA ligase"/>
    <property type="match status" value="1"/>
</dbReference>
<dbReference type="EMBL" id="PFFQ01000023">
    <property type="protein sequence ID" value="PIW17510.1"/>
    <property type="molecule type" value="Genomic_DNA"/>
</dbReference>
<keyword evidence="7 9" id="KW-0030">Aminoacyl-tRNA synthetase</keyword>
<evidence type="ECO:0000259" key="12">
    <source>
        <dbReference type="Pfam" id="PF09334"/>
    </source>
</evidence>
<dbReference type="PANTHER" id="PTHR43740:SF2">
    <property type="entry name" value="LEUCINE--TRNA LIGASE, MITOCHONDRIAL"/>
    <property type="match status" value="1"/>
</dbReference>
<evidence type="ECO:0000256" key="2">
    <source>
        <dbReference type="ARBA" id="ARBA00022490"/>
    </source>
</evidence>
<feature type="domain" description="Methionyl/Valyl/Leucyl/Isoleucyl-tRNA synthetase anticodon-binding" evidence="11">
    <location>
        <begin position="691"/>
        <end position="803"/>
    </location>
</feature>
<dbReference type="Pfam" id="PF13603">
    <property type="entry name" value="tRNA-synt_1_2"/>
    <property type="match status" value="1"/>
</dbReference>